<dbReference type="KEGG" id="crq:GCK72_004066"/>
<dbReference type="InterPro" id="IPR008011">
    <property type="entry name" value="Complex1_LYR_dom"/>
</dbReference>
<gene>
    <name evidence="3" type="ORF">GCK72_004066</name>
</gene>
<evidence type="ECO:0000313" key="4">
    <source>
        <dbReference type="Proteomes" id="UP000483820"/>
    </source>
</evidence>
<proteinExistence type="inferred from homology"/>
<dbReference type="InterPro" id="IPR045297">
    <property type="entry name" value="Complex1_LYR_LYRM4"/>
</dbReference>
<dbReference type="PANTHER" id="PTHR13166">
    <property type="entry name" value="PROTEIN C6ORF149"/>
    <property type="match status" value="1"/>
</dbReference>
<dbReference type="CTD" id="9801451"/>
<dbReference type="GeneID" id="9801451"/>
<dbReference type="EMBL" id="WUAV01000002">
    <property type="protein sequence ID" value="KAF1764119.1"/>
    <property type="molecule type" value="Genomic_DNA"/>
</dbReference>
<dbReference type="InterPro" id="IPR051522">
    <property type="entry name" value="ISC_assembly_LYR"/>
</dbReference>
<dbReference type="RefSeq" id="XP_053588633.1">
    <property type="nucleotide sequence ID" value="XM_053724439.1"/>
</dbReference>
<evidence type="ECO:0000256" key="1">
    <source>
        <dbReference type="ARBA" id="ARBA00009508"/>
    </source>
</evidence>
<dbReference type="AlphaFoldDB" id="A0A6A5HAM7"/>
<dbReference type="CDD" id="cd20264">
    <property type="entry name" value="Complex1_LYR_LYRM4"/>
    <property type="match status" value="1"/>
</dbReference>
<accession>A0A6A5HAM7</accession>
<evidence type="ECO:0000259" key="2">
    <source>
        <dbReference type="Pfam" id="PF05347"/>
    </source>
</evidence>
<dbReference type="PANTHER" id="PTHR13166:SF7">
    <property type="entry name" value="LYR MOTIF-CONTAINING PROTEIN 4"/>
    <property type="match status" value="1"/>
</dbReference>
<evidence type="ECO:0000313" key="3">
    <source>
        <dbReference type="EMBL" id="KAF1764119.1"/>
    </source>
</evidence>
<organism evidence="3 4">
    <name type="scientific">Caenorhabditis remanei</name>
    <name type="common">Caenorhabditis vulgaris</name>
    <dbReference type="NCBI Taxonomy" id="31234"/>
    <lineage>
        <taxon>Eukaryota</taxon>
        <taxon>Metazoa</taxon>
        <taxon>Ecdysozoa</taxon>
        <taxon>Nematoda</taxon>
        <taxon>Chromadorea</taxon>
        <taxon>Rhabditida</taxon>
        <taxon>Rhabditina</taxon>
        <taxon>Rhabditomorpha</taxon>
        <taxon>Rhabditoidea</taxon>
        <taxon>Rhabditidae</taxon>
        <taxon>Peloderinae</taxon>
        <taxon>Caenorhabditis</taxon>
    </lineage>
</organism>
<comment type="similarity">
    <text evidence="1">Belongs to the complex I LYR family.</text>
</comment>
<feature type="domain" description="Complex 1 LYR protein" evidence="2">
    <location>
        <begin position="11"/>
        <end position="65"/>
    </location>
</feature>
<dbReference type="GO" id="GO:0016226">
    <property type="term" value="P:iron-sulfur cluster assembly"/>
    <property type="evidence" value="ECO:0007669"/>
    <property type="project" value="InterPro"/>
</dbReference>
<sequence length="95" mass="11179">MSSAITKSAWVNLYKQLQKEADKIPQYNYRAFYQRRIRDHFVANRSVSDVVQQKKLYEEGVQSLESLKRQVVFTRLYPHNKTVVEQKLGTEISGN</sequence>
<comment type="caution">
    <text evidence="3">The sequence shown here is derived from an EMBL/GenBank/DDBJ whole genome shotgun (WGS) entry which is preliminary data.</text>
</comment>
<protein>
    <recommendedName>
        <fullName evidence="2">Complex 1 LYR protein domain-containing protein</fullName>
    </recommendedName>
</protein>
<dbReference type="GO" id="GO:0005739">
    <property type="term" value="C:mitochondrion"/>
    <property type="evidence" value="ECO:0007669"/>
    <property type="project" value="TreeGrafter"/>
</dbReference>
<dbReference type="Proteomes" id="UP000483820">
    <property type="component" value="Chromosome II"/>
</dbReference>
<dbReference type="Pfam" id="PF05347">
    <property type="entry name" value="Complex1_LYR"/>
    <property type="match status" value="1"/>
</dbReference>
<name>A0A6A5HAM7_CAERE</name>
<reference evidence="3 4" key="1">
    <citation type="submission" date="2019-12" db="EMBL/GenBank/DDBJ databases">
        <title>Chromosome-level assembly of the Caenorhabditis remanei genome.</title>
        <authorList>
            <person name="Teterina A.A."/>
            <person name="Willis J.H."/>
            <person name="Phillips P.C."/>
        </authorList>
    </citation>
    <scope>NUCLEOTIDE SEQUENCE [LARGE SCALE GENOMIC DNA]</scope>
    <source>
        <strain evidence="3 4">PX506</strain>
        <tissue evidence="3">Whole organism</tissue>
    </source>
</reference>
<dbReference type="GO" id="GO:1990221">
    <property type="term" value="C:L-cysteine desulfurase complex"/>
    <property type="evidence" value="ECO:0007669"/>
    <property type="project" value="TreeGrafter"/>
</dbReference>